<accession>A0A7M2Z061</accession>
<comment type="caution">
    <text evidence="2">The sequence shown here is derived from an EMBL/GenBank/DDBJ whole genome shotgun (WGS) entry which is preliminary data.</text>
</comment>
<keyword evidence="3" id="KW-1185">Reference proteome</keyword>
<keyword evidence="1" id="KW-0472">Membrane</keyword>
<name>A0A7M2Z061_9ACTN</name>
<evidence type="ECO:0000256" key="1">
    <source>
        <dbReference type="SAM" id="Phobius"/>
    </source>
</evidence>
<dbReference type="EMBL" id="QQZY01000002">
    <property type="protein sequence ID" value="RDI75163.1"/>
    <property type="molecule type" value="Genomic_DNA"/>
</dbReference>
<gene>
    <name evidence="2" type="ORF">Gocc_0961</name>
</gene>
<sequence length="69" mass="7735">MHGATPAGGMQGRVSRARRSARRWFAFYSGLLATLAVVTLLLRQWAVAATTLALTVAFALYTRRAWRRR</sequence>
<evidence type="ECO:0000313" key="3">
    <source>
        <dbReference type="Proteomes" id="UP000254134"/>
    </source>
</evidence>
<keyword evidence="1" id="KW-1133">Transmembrane helix</keyword>
<reference evidence="2 3" key="1">
    <citation type="submission" date="2018-07" db="EMBL/GenBank/DDBJ databases">
        <title>High-quality-draft genome sequence of Gaiella occulta.</title>
        <authorList>
            <person name="Severino R."/>
            <person name="Froufe H.J.C."/>
            <person name="Rainey F.A."/>
            <person name="Barroso C."/>
            <person name="Albuquerque L."/>
            <person name="Lobo-Da-Cunha A."/>
            <person name="Da Costa M.S."/>
            <person name="Egas C."/>
        </authorList>
    </citation>
    <scope>NUCLEOTIDE SEQUENCE [LARGE SCALE GENOMIC DNA]</scope>
    <source>
        <strain evidence="2 3">F2-233</strain>
    </source>
</reference>
<organism evidence="2 3">
    <name type="scientific">Gaiella occulta</name>
    <dbReference type="NCBI Taxonomy" id="1002870"/>
    <lineage>
        <taxon>Bacteria</taxon>
        <taxon>Bacillati</taxon>
        <taxon>Actinomycetota</taxon>
        <taxon>Thermoleophilia</taxon>
        <taxon>Gaiellales</taxon>
        <taxon>Gaiellaceae</taxon>
        <taxon>Gaiella</taxon>
    </lineage>
</organism>
<keyword evidence="1" id="KW-0812">Transmembrane</keyword>
<dbReference type="Proteomes" id="UP000254134">
    <property type="component" value="Unassembled WGS sequence"/>
</dbReference>
<feature type="transmembrane region" description="Helical" evidence="1">
    <location>
        <begin position="21"/>
        <end position="39"/>
    </location>
</feature>
<feature type="transmembrane region" description="Helical" evidence="1">
    <location>
        <begin position="45"/>
        <end position="62"/>
    </location>
</feature>
<reference evidence="3" key="2">
    <citation type="journal article" date="2019" name="MicrobiologyOpen">
        <title>High-quality draft genome sequence of Gaiella occulta isolated from a 150 meter deep mineral water borehole and comparison with the genome sequences of other deep-branching lineages of the phylum Actinobacteria.</title>
        <authorList>
            <person name="Severino R."/>
            <person name="Froufe H.J.C."/>
            <person name="Barroso C."/>
            <person name="Albuquerque L."/>
            <person name="Lobo-da-Cunha A."/>
            <person name="da Costa M.S."/>
            <person name="Egas C."/>
        </authorList>
    </citation>
    <scope>NUCLEOTIDE SEQUENCE [LARGE SCALE GENOMIC DNA]</scope>
    <source>
        <strain evidence="3">F2-233</strain>
    </source>
</reference>
<evidence type="ECO:0000313" key="2">
    <source>
        <dbReference type="EMBL" id="RDI75163.1"/>
    </source>
</evidence>
<protein>
    <submittedName>
        <fullName evidence="2">Uncharacterized protein</fullName>
    </submittedName>
</protein>
<dbReference type="AlphaFoldDB" id="A0A7M2Z061"/>
<proteinExistence type="predicted"/>